<dbReference type="Proteomes" id="UP000823749">
    <property type="component" value="Chromosome 12"/>
</dbReference>
<dbReference type="InterPro" id="IPR039639">
    <property type="entry name" value="IDA-like"/>
</dbReference>
<proteinExistence type="predicted"/>
<protein>
    <submittedName>
        <fullName evidence="6">Uncharacterized protein</fullName>
    </submittedName>
</protein>
<evidence type="ECO:0000256" key="4">
    <source>
        <dbReference type="SAM" id="MobiDB-lite"/>
    </source>
</evidence>
<dbReference type="PANTHER" id="PTHR33599">
    <property type="entry name" value="PROTEIN IDA-LIKE 5"/>
    <property type="match status" value="1"/>
</dbReference>
<dbReference type="PANTHER" id="PTHR33599:SF20">
    <property type="entry name" value="PROTEIN IDA"/>
    <property type="match status" value="1"/>
</dbReference>
<dbReference type="EMBL" id="JACTNZ010000012">
    <property type="protein sequence ID" value="KAG5521460.1"/>
    <property type="molecule type" value="Genomic_DNA"/>
</dbReference>
<accession>A0AAV6I492</accession>
<keyword evidence="2" id="KW-0964">Secreted</keyword>
<feature type="chain" id="PRO_5043316370" evidence="5">
    <location>
        <begin position="24"/>
        <end position="86"/>
    </location>
</feature>
<dbReference type="AlphaFoldDB" id="A0AAV6I492"/>
<organism evidence="6 7">
    <name type="scientific">Rhododendron griersonianum</name>
    <dbReference type="NCBI Taxonomy" id="479676"/>
    <lineage>
        <taxon>Eukaryota</taxon>
        <taxon>Viridiplantae</taxon>
        <taxon>Streptophyta</taxon>
        <taxon>Embryophyta</taxon>
        <taxon>Tracheophyta</taxon>
        <taxon>Spermatophyta</taxon>
        <taxon>Magnoliopsida</taxon>
        <taxon>eudicotyledons</taxon>
        <taxon>Gunneridae</taxon>
        <taxon>Pentapetalae</taxon>
        <taxon>asterids</taxon>
        <taxon>Ericales</taxon>
        <taxon>Ericaceae</taxon>
        <taxon>Ericoideae</taxon>
        <taxon>Rhodoreae</taxon>
        <taxon>Rhododendron</taxon>
    </lineage>
</organism>
<comment type="caution">
    <text evidence="6">The sequence shown here is derived from an EMBL/GenBank/DDBJ whole genome shotgun (WGS) entry which is preliminary data.</text>
</comment>
<dbReference type="GO" id="GO:0005576">
    <property type="term" value="C:extracellular region"/>
    <property type="evidence" value="ECO:0007669"/>
    <property type="project" value="UniProtKB-SubCell"/>
</dbReference>
<evidence type="ECO:0000313" key="7">
    <source>
        <dbReference type="Proteomes" id="UP000823749"/>
    </source>
</evidence>
<evidence type="ECO:0000256" key="1">
    <source>
        <dbReference type="ARBA" id="ARBA00004239"/>
    </source>
</evidence>
<evidence type="ECO:0000256" key="5">
    <source>
        <dbReference type="SAM" id="SignalP"/>
    </source>
</evidence>
<feature type="region of interest" description="Disordered" evidence="4">
    <location>
        <begin position="63"/>
        <end position="86"/>
    </location>
</feature>
<gene>
    <name evidence="6" type="ORF">RHGRI_033878</name>
</gene>
<dbReference type="PROSITE" id="PS51257">
    <property type="entry name" value="PROKAR_LIPOPROTEIN"/>
    <property type="match status" value="1"/>
</dbReference>
<sequence length="86" mass="9316">MASSKPIFLSLFLFLILISSCAATRPGGTMILEGGLITVSEHFRRLNGEGYFRQGLVFNMLPKGTPIPPSGPSNRHNEVVNSSPKN</sequence>
<evidence type="ECO:0000256" key="3">
    <source>
        <dbReference type="ARBA" id="ARBA00022729"/>
    </source>
</evidence>
<feature type="signal peptide" evidence="5">
    <location>
        <begin position="1"/>
        <end position="23"/>
    </location>
</feature>
<name>A0AAV6I492_9ERIC</name>
<keyword evidence="3 5" id="KW-0732">Signal</keyword>
<reference evidence="6" key="1">
    <citation type="submission" date="2020-08" db="EMBL/GenBank/DDBJ databases">
        <title>Plant Genome Project.</title>
        <authorList>
            <person name="Zhang R.-G."/>
        </authorList>
    </citation>
    <scope>NUCLEOTIDE SEQUENCE</scope>
    <source>
        <strain evidence="6">WSP0</strain>
        <tissue evidence="6">Leaf</tissue>
    </source>
</reference>
<comment type="subcellular location">
    <subcellularLocation>
        <location evidence="1">Secreted</location>
        <location evidence="1">Extracellular space</location>
    </subcellularLocation>
</comment>
<evidence type="ECO:0000313" key="6">
    <source>
        <dbReference type="EMBL" id="KAG5521460.1"/>
    </source>
</evidence>
<dbReference type="GO" id="GO:0010227">
    <property type="term" value="P:floral organ abscission"/>
    <property type="evidence" value="ECO:0007669"/>
    <property type="project" value="InterPro"/>
</dbReference>
<keyword evidence="7" id="KW-1185">Reference proteome</keyword>
<evidence type="ECO:0000256" key="2">
    <source>
        <dbReference type="ARBA" id="ARBA00022525"/>
    </source>
</evidence>